<name>A0A1R1SLS3_9ACTN</name>
<evidence type="ECO:0000313" key="2">
    <source>
        <dbReference type="Proteomes" id="UP000186168"/>
    </source>
</evidence>
<organism evidence="1 2">
    <name type="scientific">Streptomyces sparsogenes DSM 40356</name>
    <dbReference type="NCBI Taxonomy" id="1331668"/>
    <lineage>
        <taxon>Bacteria</taxon>
        <taxon>Bacillati</taxon>
        <taxon>Actinomycetota</taxon>
        <taxon>Actinomycetes</taxon>
        <taxon>Kitasatosporales</taxon>
        <taxon>Streptomycetaceae</taxon>
        <taxon>Streptomyces</taxon>
    </lineage>
</organism>
<dbReference type="GeneID" id="96744152"/>
<protein>
    <recommendedName>
        <fullName evidence="3">Knr4/Smi1-like domain-containing protein</fullName>
    </recommendedName>
</protein>
<dbReference type="InterPro" id="IPR037883">
    <property type="entry name" value="Knr4/Smi1-like_sf"/>
</dbReference>
<gene>
    <name evidence="1" type="ORF">SPAR_12015</name>
</gene>
<dbReference type="EMBL" id="ASQP01000172">
    <property type="protein sequence ID" value="OMI39258.1"/>
    <property type="molecule type" value="Genomic_DNA"/>
</dbReference>
<comment type="caution">
    <text evidence="1">The sequence shown here is derived from an EMBL/GenBank/DDBJ whole genome shotgun (WGS) entry which is preliminary data.</text>
</comment>
<dbReference type="STRING" id="67365.GCA_001704635_06619"/>
<dbReference type="SUPFAM" id="SSF160631">
    <property type="entry name" value="SMI1/KNR4-like"/>
    <property type="match status" value="1"/>
</dbReference>
<sequence>MNEDELLPTVHGLVWPDTGKLECRAAGHAPGHLCLTIGGEAALDTLVEQLGDGYGEPRTLVSEGRADSSVSERTGLPLLTPFGEGERVLEMRAWAFGGRWIGCGAVRVGGEARLVVVVAPRTTPAPEELPADASWLDRLVAVTGWDAEQVRADPIRLERMHSGRIRPVDCAAAEARLGTALPGDYKRLVDTFGHGAFDGFLAIRLPADIVKSAEFAAGWAKTHGLRSWEPRPPFPEPGGLLTWAGTEHETGFHWITEGPDPDAWPVYVTEVGPEAGDRFDMTATEFVFRMLTDPDHPYSIPADFAAHWFMNYNPPR</sequence>
<dbReference type="AlphaFoldDB" id="A0A1R1SLS3"/>
<keyword evidence="2" id="KW-1185">Reference proteome</keyword>
<evidence type="ECO:0000313" key="1">
    <source>
        <dbReference type="EMBL" id="OMI39258.1"/>
    </source>
</evidence>
<proteinExistence type="predicted"/>
<accession>A0A1R1SLS3</accession>
<dbReference type="Proteomes" id="UP000186168">
    <property type="component" value="Unassembled WGS sequence"/>
</dbReference>
<reference evidence="1 2" key="1">
    <citation type="submission" date="2013-05" db="EMBL/GenBank/DDBJ databases">
        <title>Genome sequence of Streptomyces sparsogenes DSM 40356.</title>
        <authorList>
            <person name="Coyne S."/>
            <person name="Seebeck F.P."/>
        </authorList>
    </citation>
    <scope>NUCLEOTIDE SEQUENCE [LARGE SCALE GENOMIC DNA]</scope>
    <source>
        <strain evidence="1 2">DSM 40356</strain>
    </source>
</reference>
<dbReference type="RefSeq" id="WP_104531307.1">
    <property type="nucleotide sequence ID" value="NZ_ASQP01000172.1"/>
</dbReference>
<evidence type="ECO:0008006" key="3">
    <source>
        <dbReference type="Google" id="ProtNLM"/>
    </source>
</evidence>